<dbReference type="EMBL" id="JBJVNE010000012">
    <property type="protein sequence ID" value="MFM9649203.1"/>
    <property type="molecule type" value="Genomic_DNA"/>
</dbReference>
<comment type="caution">
    <text evidence="1">The sequence shown here is derived from an EMBL/GenBank/DDBJ whole genome shotgun (WGS) entry which is preliminary data.</text>
</comment>
<accession>A0ABW9IL47</accession>
<dbReference type="RefSeq" id="WP_369276998.1">
    <property type="nucleotide sequence ID" value="NZ_JBJVMW010000026.1"/>
</dbReference>
<evidence type="ECO:0000313" key="1">
    <source>
        <dbReference type="EMBL" id="MFM9649203.1"/>
    </source>
</evidence>
<dbReference type="Proteomes" id="UP001631993">
    <property type="component" value="Unassembled WGS sequence"/>
</dbReference>
<organism evidence="1 2">
    <name type="scientific">Streptomyces galilaeus</name>
    <dbReference type="NCBI Taxonomy" id="33899"/>
    <lineage>
        <taxon>Bacteria</taxon>
        <taxon>Bacillati</taxon>
        <taxon>Actinomycetota</taxon>
        <taxon>Actinomycetes</taxon>
        <taxon>Kitasatosporales</taxon>
        <taxon>Streptomycetaceae</taxon>
        <taxon>Streptomyces</taxon>
    </lineage>
</organism>
<proteinExistence type="predicted"/>
<reference evidence="1 2" key="1">
    <citation type="submission" date="2024-12" db="EMBL/GenBank/DDBJ databases">
        <title>Forecasting of Potato common scab and diversities of Pathogenic streptomyces spp. in china.</title>
        <authorList>
            <person name="Handique U."/>
            <person name="Wu J."/>
        </authorList>
    </citation>
    <scope>NUCLEOTIDE SEQUENCE [LARGE SCALE GENOMIC DNA]</scope>
    <source>
        <strain evidence="1 2">ZRIMU1585</strain>
    </source>
</reference>
<sequence length="61" mass="6997">MTGTSLYTAELIQEGSDYRLVVTDRQRRTVQTAYVPRGMVEQLPAFLSKLNSYKLGGFPWR</sequence>
<name>A0ABW9IL47_STRGJ</name>
<keyword evidence="2" id="KW-1185">Reference proteome</keyword>
<evidence type="ECO:0000313" key="2">
    <source>
        <dbReference type="Proteomes" id="UP001631993"/>
    </source>
</evidence>
<protein>
    <submittedName>
        <fullName evidence="1">Uncharacterized protein</fullName>
    </submittedName>
</protein>
<gene>
    <name evidence="1" type="ORF">ACKI1S_24030</name>
</gene>